<keyword evidence="4" id="KW-0297">G-protein coupled receptor</keyword>
<dbReference type="InterPro" id="IPR000276">
    <property type="entry name" value="GPCR_Rhodpsn"/>
</dbReference>
<dbReference type="Pfam" id="PF00001">
    <property type="entry name" value="7tm_1"/>
    <property type="match status" value="2"/>
</dbReference>
<dbReference type="InterPro" id="IPR050119">
    <property type="entry name" value="CCR1-9-like"/>
</dbReference>
<protein>
    <recommendedName>
        <fullName evidence="9">G-protein coupled receptors family 1 profile domain-containing protein</fullName>
    </recommendedName>
</protein>
<keyword evidence="11" id="KW-1185">Reference proteome</keyword>
<reference evidence="10 11" key="1">
    <citation type="submission" date="2020-06" db="EMBL/GenBank/DDBJ databases">
        <authorList>
            <consortium name="Wellcome Sanger Institute Data Sharing"/>
        </authorList>
    </citation>
    <scope>NUCLEOTIDE SEQUENCE [LARGE SCALE GENOMIC DNA]</scope>
</reference>
<evidence type="ECO:0000313" key="10">
    <source>
        <dbReference type="Ensembl" id="ENSDCDP00010008593.1"/>
    </source>
</evidence>
<dbReference type="Gene3D" id="1.20.1070.10">
    <property type="entry name" value="Rhodopsin 7-helix transmembrane proteins"/>
    <property type="match status" value="2"/>
</dbReference>
<keyword evidence="7" id="KW-0807">Transducer</keyword>
<evidence type="ECO:0000256" key="1">
    <source>
        <dbReference type="ARBA" id="ARBA00004141"/>
    </source>
</evidence>
<dbReference type="PRINTS" id="PR00237">
    <property type="entry name" value="GPCRRHODOPSN"/>
</dbReference>
<feature type="transmembrane region" description="Helical" evidence="8">
    <location>
        <begin position="41"/>
        <end position="64"/>
    </location>
</feature>
<feature type="transmembrane region" description="Helical" evidence="8">
    <location>
        <begin position="221"/>
        <end position="241"/>
    </location>
</feature>
<keyword evidence="3 8" id="KW-1133">Transmembrane helix</keyword>
<evidence type="ECO:0000256" key="5">
    <source>
        <dbReference type="ARBA" id="ARBA00023136"/>
    </source>
</evidence>
<dbReference type="PANTHER" id="PTHR10489:SF627">
    <property type="entry name" value="C-C CHEMOKINE RECEPTOR TYPE 8"/>
    <property type="match status" value="1"/>
</dbReference>
<feature type="transmembrane region" description="Helical" evidence="8">
    <location>
        <begin position="76"/>
        <end position="97"/>
    </location>
</feature>
<dbReference type="PROSITE" id="PS50262">
    <property type="entry name" value="G_PROTEIN_RECEP_F1_2"/>
    <property type="match status" value="1"/>
</dbReference>
<feature type="domain" description="G-protein coupled receptors family 1 profile" evidence="9">
    <location>
        <begin position="20"/>
        <end position="238"/>
    </location>
</feature>
<feature type="transmembrane region" description="Helical" evidence="8">
    <location>
        <begin position="179"/>
        <end position="201"/>
    </location>
</feature>
<dbReference type="GO" id="GO:0007204">
    <property type="term" value="P:positive regulation of cytosolic calcium ion concentration"/>
    <property type="evidence" value="ECO:0007669"/>
    <property type="project" value="TreeGrafter"/>
</dbReference>
<dbReference type="GO" id="GO:0006955">
    <property type="term" value="P:immune response"/>
    <property type="evidence" value="ECO:0007669"/>
    <property type="project" value="TreeGrafter"/>
</dbReference>
<dbReference type="GO" id="GO:0019722">
    <property type="term" value="P:calcium-mediated signaling"/>
    <property type="evidence" value="ECO:0007669"/>
    <property type="project" value="TreeGrafter"/>
</dbReference>
<evidence type="ECO:0000256" key="8">
    <source>
        <dbReference type="SAM" id="Phobius"/>
    </source>
</evidence>
<evidence type="ECO:0000256" key="7">
    <source>
        <dbReference type="ARBA" id="ARBA00023224"/>
    </source>
</evidence>
<dbReference type="Ensembl" id="ENSDCDT00010009027.1">
    <property type="protein sequence ID" value="ENSDCDP00010008593.1"/>
    <property type="gene ID" value="ENSDCDG00010003866.1"/>
</dbReference>
<keyword evidence="2 8" id="KW-0812">Transmembrane</keyword>
<dbReference type="GO" id="GO:0016493">
    <property type="term" value="F:C-C chemokine receptor activity"/>
    <property type="evidence" value="ECO:0007669"/>
    <property type="project" value="TreeGrafter"/>
</dbReference>
<reference evidence="10" key="3">
    <citation type="submission" date="2025-09" db="UniProtKB">
        <authorList>
            <consortium name="Ensembl"/>
        </authorList>
    </citation>
    <scope>IDENTIFICATION</scope>
</reference>
<dbReference type="GO" id="GO:0009897">
    <property type="term" value="C:external side of plasma membrane"/>
    <property type="evidence" value="ECO:0007669"/>
    <property type="project" value="TreeGrafter"/>
</dbReference>
<name>A0AAY4AI56_9TELE</name>
<evidence type="ECO:0000256" key="4">
    <source>
        <dbReference type="ARBA" id="ARBA00023040"/>
    </source>
</evidence>
<reference evidence="10" key="2">
    <citation type="submission" date="2025-08" db="UniProtKB">
        <authorList>
            <consortium name="Ensembl"/>
        </authorList>
    </citation>
    <scope>IDENTIFICATION</scope>
</reference>
<proteinExistence type="predicted"/>
<dbReference type="GeneTree" id="ENSGT01110000267168"/>
<dbReference type="GO" id="GO:0060326">
    <property type="term" value="P:cell chemotaxis"/>
    <property type="evidence" value="ECO:0007669"/>
    <property type="project" value="TreeGrafter"/>
</dbReference>
<gene>
    <name evidence="10" type="primary">xcr1b.3</name>
</gene>
<dbReference type="Proteomes" id="UP000694580">
    <property type="component" value="Chromosome 4"/>
</dbReference>
<evidence type="ECO:0000256" key="3">
    <source>
        <dbReference type="ARBA" id="ARBA00022989"/>
    </source>
</evidence>
<evidence type="ECO:0000256" key="2">
    <source>
        <dbReference type="ARBA" id="ARBA00022692"/>
    </source>
</evidence>
<evidence type="ECO:0000256" key="6">
    <source>
        <dbReference type="ARBA" id="ARBA00023170"/>
    </source>
</evidence>
<evidence type="ECO:0000313" key="11">
    <source>
        <dbReference type="Proteomes" id="UP000694580"/>
    </source>
</evidence>
<evidence type="ECO:0000259" key="9">
    <source>
        <dbReference type="PROSITE" id="PS50262"/>
    </source>
</evidence>
<feature type="transmembrane region" description="Helical" evidence="8">
    <location>
        <begin position="7"/>
        <end position="29"/>
    </location>
</feature>
<dbReference type="InterPro" id="IPR017452">
    <property type="entry name" value="GPCR_Rhodpsn_7TM"/>
</dbReference>
<organism evidence="10 11">
    <name type="scientific">Denticeps clupeoides</name>
    <name type="common">denticle herring</name>
    <dbReference type="NCBI Taxonomy" id="299321"/>
    <lineage>
        <taxon>Eukaryota</taxon>
        <taxon>Metazoa</taxon>
        <taxon>Chordata</taxon>
        <taxon>Craniata</taxon>
        <taxon>Vertebrata</taxon>
        <taxon>Euteleostomi</taxon>
        <taxon>Actinopterygii</taxon>
        <taxon>Neopterygii</taxon>
        <taxon>Teleostei</taxon>
        <taxon>Clupei</taxon>
        <taxon>Clupeiformes</taxon>
        <taxon>Denticipitoidei</taxon>
        <taxon>Denticipitidae</taxon>
        <taxon>Denticeps</taxon>
    </lineage>
</organism>
<accession>A0AAY4AI56</accession>
<dbReference type="SUPFAM" id="SSF81321">
    <property type="entry name" value="Family A G protein-coupled receptor-like"/>
    <property type="match status" value="1"/>
</dbReference>
<keyword evidence="5 8" id="KW-0472">Membrane</keyword>
<keyword evidence="6" id="KW-0675">Receptor</keyword>
<comment type="subcellular location">
    <subcellularLocation>
        <location evidence="1">Membrane</location>
        <topology evidence="1">Multi-pass membrane protein</topology>
    </subcellularLocation>
</comment>
<dbReference type="PANTHER" id="PTHR10489">
    <property type="entry name" value="CELL ADHESION MOLECULE"/>
    <property type="match status" value="1"/>
</dbReference>
<sequence>DGPGRHLLLYCVIFIVSLLGNLFLLWALLKQENLRKTSSLLLLHLTASDLLFVLPLPVWVVHHVYGWPFGEAACRLLNGAIFLGLYSYMAFLSAMTVHRYRAVVHAVSASVQTSGGFRVHLCCALLWLVCVMSSVPEVMFSSIMESPEGTLCVSTQQTTLTLVEIYTSRIKKRDEAVRLIFCIVIGFFICWAPFNIFLFIHSLNILNLFPLDYTSSVWTHLVTHTLAYFHCCLNPIVHIFGGGKFRRYLRRTQTFSSQTCETHPSPAHQTNVSGFKVGEVEI</sequence>
<dbReference type="AlphaFoldDB" id="A0AAY4AI56"/>
<dbReference type="GO" id="GO:0019957">
    <property type="term" value="F:C-C chemokine binding"/>
    <property type="evidence" value="ECO:0007669"/>
    <property type="project" value="TreeGrafter"/>
</dbReference>